<name>A0A382T2M8_9ZZZZ</name>
<organism evidence="2">
    <name type="scientific">marine metagenome</name>
    <dbReference type="NCBI Taxonomy" id="408172"/>
    <lineage>
        <taxon>unclassified sequences</taxon>
        <taxon>metagenomes</taxon>
        <taxon>ecological metagenomes</taxon>
    </lineage>
</organism>
<evidence type="ECO:0000256" key="1">
    <source>
        <dbReference type="SAM" id="MobiDB-lite"/>
    </source>
</evidence>
<accession>A0A382T2M8</accession>
<dbReference type="AlphaFoldDB" id="A0A382T2M8"/>
<feature type="region of interest" description="Disordered" evidence="1">
    <location>
        <begin position="1"/>
        <end position="52"/>
    </location>
</feature>
<reference evidence="2" key="1">
    <citation type="submission" date="2018-05" db="EMBL/GenBank/DDBJ databases">
        <authorList>
            <person name="Lanie J.A."/>
            <person name="Ng W.-L."/>
            <person name="Kazmierczak K.M."/>
            <person name="Andrzejewski T.M."/>
            <person name="Davidsen T.M."/>
            <person name="Wayne K.J."/>
            <person name="Tettelin H."/>
            <person name="Glass J.I."/>
            <person name="Rusch D."/>
            <person name="Podicherti R."/>
            <person name="Tsui H.-C.T."/>
            <person name="Winkler M.E."/>
        </authorList>
    </citation>
    <scope>NUCLEOTIDE SEQUENCE</scope>
</reference>
<proteinExistence type="predicted"/>
<protein>
    <submittedName>
        <fullName evidence="2">Uncharacterized protein</fullName>
    </submittedName>
</protein>
<feature type="non-terminal residue" evidence="2">
    <location>
        <position position="1"/>
    </location>
</feature>
<gene>
    <name evidence="2" type="ORF">METZ01_LOCUS368581</name>
</gene>
<feature type="non-terminal residue" evidence="2">
    <location>
        <position position="64"/>
    </location>
</feature>
<evidence type="ECO:0000313" key="2">
    <source>
        <dbReference type="EMBL" id="SVD15727.1"/>
    </source>
</evidence>
<sequence length="64" mass="6586">ACAGNGGAARFGQSSADLRPVWRGGSPTGNPLRGSRPAMDSELQSARHHGGRFHGALSKSLCLL</sequence>
<dbReference type="EMBL" id="UINC01133041">
    <property type="protein sequence ID" value="SVD15727.1"/>
    <property type="molecule type" value="Genomic_DNA"/>
</dbReference>